<dbReference type="Gene3D" id="2.60.40.420">
    <property type="entry name" value="Cupredoxins - blue copper proteins"/>
    <property type="match status" value="1"/>
</dbReference>
<feature type="compositionally biased region" description="Low complexity" evidence="3">
    <location>
        <begin position="395"/>
        <end position="428"/>
    </location>
</feature>
<feature type="domain" description="Blue (type 1) copper" evidence="4">
    <location>
        <begin position="83"/>
        <end position="148"/>
    </location>
</feature>
<gene>
    <name evidence="6" type="ORF">J2753_000981</name>
</gene>
<dbReference type="EMBL" id="JAGGLC010000002">
    <property type="protein sequence ID" value="MBP1986487.1"/>
    <property type="molecule type" value="Genomic_DNA"/>
</dbReference>
<dbReference type="RefSeq" id="WP_209490797.1">
    <property type="nucleotide sequence ID" value="NZ_JAGGLC010000002.1"/>
</dbReference>
<dbReference type="Pfam" id="PF23951">
    <property type="entry name" value="DUF7282"/>
    <property type="match status" value="1"/>
</dbReference>
<dbReference type="InterPro" id="IPR006311">
    <property type="entry name" value="TAT_signal"/>
</dbReference>
<reference evidence="6" key="1">
    <citation type="submission" date="2021-03" db="EMBL/GenBank/DDBJ databases">
        <title>Genomic Encyclopedia of Type Strains, Phase IV (KMG-IV): sequencing the most valuable type-strain genomes for metagenomic binning, comparative biology and taxonomic classification.</title>
        <authorList>
            <person name="Goeker M."/>
        </authorList>
    </citation>
    <scope>NUCLEOTIDE SEQUENCE</scope>
    <source>
        <strain evidence="6">DSM 26232</strain>
    </source>
</reference>
<dbReference type="OrthoDB" id="239724at2157"/>
<dbReference type="SUPFAM" id="SSF49503">
    <property type="entry name" value="Cupredoxins"/>
    <property type="match status" value="1"/>
</dbReference>
<organism evidence="6 7">
    <name type="scientific">Halolamina salifodinae</name>
    <dbReference type="NCBI Taxonomy" id="1202767"/>
    <lineage>
        <taxon>Archaea</taxon>
        <taxon>Methanobacteriati</taxon>
        <taxon>Methanobacteriota</taxon>
        <taxon>Stenosarchaea group</taxon>
        <taxon>Halobacteria</taxon>
        <taxon>Halobacteriales</taxon>
        <taxon>Haloferacaceae</taxon>
    </lineage>
</organism>
<name>A0A8T4GTX1_9EURY</name>
<evidence type="ECO:0000256" key="1">
    <source>
        <dbReference type="ARBA" id="ARBA00022723"/>
    </source>
</evidence>
<sequence>MSENKHTDDIEEQSGTVSRRTMLKATAAGGAVAATAGTASGQEDEVLRTYELIGRRDGWEGVSPSEIEGVTNPTLDMVPDETFEVVWENGDGIPHNFSIENEHGQTQVSTDLMGTEGETQSVTFTATSSFTEYFCQPHPQDMRGSIRIVDSLEGGGAAGGTLAVTIQNEQGEGVNATVTVDGTDKEVSPDSPTAQFLLSNGEYTVSVDPSDYYPTASQAVTIDGADAEVTITVASESGAYIHPSSQTSSGTVTVDSATLPEGGYVSVLAPTNFTNFDDGSGGEDPTNRELESFFGKTVFGASEYLGEGTHENVEIELNGGFDATARLVFMAHTDSGTEESLEWASSLGEQDVPYTFSGPNPVARDAVIEYVEPTPTPTPTSTATPTEEPTDEPTDTPTETGTTSTDSPGFGGLSALAGVGAGAAAAARRLAKGDDPEAEEE</sequence>
<evidence type="ECO:0000259" key="4">
    <source>
        <dbReference type="Pfam" id="PF00127"/>
    </source>
</evidence>
<feature type="domain" description="DUF7282" evidence="5">
    <location>
        <begin position="241"/>
        <end position="366"/>
    </location>
</feature>
<dbReference type="InterPro" id="IPR008972">
    <property type="entry name" value="Cupredoxin"/>
</dbReference>
<dbReference type="Pfam" id="PF00127">
    <property type="entry name" value="Copper-bind"/>
    <property type="match status" value="1"/>
</dbReference>
<dbReference type="AlphaFoldDB" id="A0A8T4GTX1"/>
<evidence type="ECO:0000256" key="2">
    <source>
        <dbReference type="ARBA" id="ARBA00023008"/>
    </source>
</evidence>
<dbReference type="GO" id="GO:0009055">
    <property type="term" value="F:electron transfer activity"/>
    <property type="evidence" value="ECO:0007669"/>
    <property type="project" value="InterPro"/>
</dbReference>
<proteinExistence type="predicted"/>
<protein>
    <recommendedName>
        <fullName evidence="8">Blue (Type 1) copper domain protein</fullName>
    </recommendedName>
</protein>
<dbReference type="PROSITE" id="PS51318">
    <property type="entry name" value="TAT"/>
    <property type="match status" value="1"/>
</dbReference>
<dbReference type="Proteomes" id="UP000823736">
    <property type="component" value="Unassembled WGS sequence"/>
</dbReference>
<keyword evidence="7" id="KW-1185">Reference proteome</keyword>
<evidence type="ECO:0000313" key="6">
    <source>
        <dbReference type="EMBL" id="MBP1986487.1"/>
    </source>
</evidence>
<feature type="region of interest" description="Disordered" evidence="3">
    <location>
        <begin position="372"/>
        <end position="441"/>
    </location>
</feature>
<evidence type="ECO:0000313" key="7">
    <source>
        <dbReference type="Proteomes" id="UP000823736"/>
    </source>
</evidence>
<keyword evidence="1" id="KW-0479">Metal-binding</keyword>
<accession>A0A8T4GTX1</accession>
<dbReference type="GO" id="GO:0005507">
    <property type="term" value="F:copper ion binding"/>
    <property type="evidence" value="ECO:0007669"/>
    <property type="project" value="InterPro"/>
</dbReference>
<evidence type="ECO:0000259" key="5">
    <source>
        <dbReference type="Pfam" id="PF23951"/>
    </source>
</evidence>
<dbReference type="InterPro" id="IPR000923">
    <property type="entry name" value="BlueCu_1"/>
</dbReference>
<comment type="caution">
    <text evidence="6">The sequence shown here is derived from an EMBL/GenBank/DDBJ whole genome shotgun (WGS) entry which is preliminary data.</text>
</comment>
<dbReference type="InterPro" id="IPR055706">
    <property type="entry name" value="Slg1/2_DUF7282"/>
</dbReference>
<evidence type="ECO:0008006" key="8">
    <source>
        <dbReference type="Google" id="ProtNLM"/>
    </source>
</evidence>
<evidence type="ECO:0000256" key="3">
    <source>
        <dbReference type="SAM" id="MobiDB-lite"/>
    </source>
</evidence>
<keyword evidence="2" id="KW-0186">Copper</keyword>